<dbReference type="Proteomes" id="UP000187506">
    <property type="component" value="Chromosome"/>
</dbReference>
<organism evidence="1 2">
    <name type="scientific">Lacinutrix venerupis</name>
    <dbReference type="NCBI Taxonomy" id="1486034"/>
    <lineage>
        <taxon>Bacteria</taxon>
        <taxon>Pseudomonadati</taxon>
        <taxon>Bacteroidota</taxon>
        <taxon>Flavobacteriia</taxon>
        <taxon>Flavobacteriales</taxon>
        <taxon>Flavobacteriaceae</taxon>
        <taxon>Lacinutrix</taxon>
    </lineage>
</organism>
<dbReference type="KEGG" id="lvn:BWR22_12885"/>
<evidence type="ECO:0000313" key="2">
    <source>
        <dbReference type="Proteomes" id="UP000187506"/>
    </source>
</evidence>
<dbReference type="AlphaFoldDB" id="A0AAC9PXQ0"/>
<dbReference type="EMBL" id="CP019352">
    <property type="protein sequence ID" value="APY01165.1"/>
    <property type="molecule type" value="Genomic_DNA"/>
</dbReference>
<gene>
    <name evidence="1" type="ORF">BWR22_12885</name>
</gene>
<keyword evidence="2" id="KW-1185">Reference proteome</keyword>
<protein>
    <submittedName>
        <fullName evidence="1">Uncharacterized protein</fullName>
    </submittedName>
</protein>
<dbReference type="RefSeq" id="WP_076734069.1">
    <property type="nucleotide sequence ID" value="NZ_CP019352.1"/>
</dbReference>
<name>A0AAC9PXQ0_9FLAO</name>
<proteinExistence type="predicted"/>
<accession>A0AAC9PXQ0</accession>
<sequence>MKSINKIIKEETILLKIKKKSDISFWHYQILGLLSFFTNNSHDYFIITNRRIIIEIKGEIIINQEYSDFKKLNFNALNDTLKFSNKENIEQTIALQKLRLSYEEIQYIKSVLT</sequence>
<reference evidence="1 2" key="1">
    <citation type="submission" date="2017-01" db="EMBL/GenBank/DDBJ databases">
        <title>Complete genome of Lacinutrix venerupis DOK2-8 isolated from seawater in Dokdo.</title>
        <authorList>
            <person name="Chi W.-J."/>
            <person name="Kim J.H."/>
        </authorList>
    </citation>
    <scope>NUCLEOTIDE SEQUENCE [LARGE SCALE GENOMIC DNA]</scope>
    <source>
        <strain evidence="1 2">DOK2-8</strain>
    </source>
</reference>
<evidence type="ECO:0000313" key="1">
    <source>
        <dbReference type="EMBL" id="APY01165.1"/>
    </source>
</evidence>